<dbReference type="AlphaFoldDB" id="A0AB73MRD3"/>
<gene>
    <name evidence="1" type="ORF">Xclt_08435</name>
</gene>
<name>A0AB73MRD3_9XANT</name>
<dbReference type="EMBL" id="LOKA01000008">
    <property type="protein sequence ID" value="OOW84375.1"/>
    <property type="molecule type" value="Genomic_DNA"/>
</dbReference>
<organism evidence="1 2">
    <name type="scientific">Xanthomonas axonopodis pv. clitoriae</name>
    <dbReference type="NCBI Taxonomy" id="487828"/>
    <lineage>
        <taxon>Bacteria</taxon>
        <taxon>Pseudomonadati</taxon>
        <taxon>Pseudomonadota</taxon>
        <taxon>Gammaproteobacteria</taxon>
        <taxon>Lysobacterales</taxon>
        <taxon>Lysobacteraceae</taxon>
        <taxon>Xanthomonas</taxon>
    </lineage>
</organism>
<evidence type="ECO:0000313" key="2">
    <source>
        <dbReference type="Proteomes" id="UP000190210"/>
    </source>
</evidence>
<reference evidence="1 2" key="1">
    <citation type="submission" date="2015-12" db="EMBL/GenBank/DDBJ databases">
        <authorList>
            <person name="Bansal K."/>
            <person name="Midha S."/>
            <person name="Patil P.B."/>
        </authorList>
    </citation>
    <scope>NUCLEOTIDE SEQUENCE [LARGE SCALE GENOMIC DNA]</scope>
    <source>
        <strain evidence="1 2">LMG9045</strain>
    </source>
</reference>
<proteinExistence type="predicted"/>
<sequence length="76" mass="8151">MLLPNGAVRTFGVSALISQAPACGNHRWDQTVAAQGCPHVAQGLRLSLGQSLVRLAVQLVVRLIALQIRWPGIAQR</sequence>
<accession>A0AB73MRD3</accession>
<evidence type="ECO:0000313" key="1">
    <source>
        <dbReference type="EMBL" id="OOW84375.1"/>
    </source>
</evidence>
<protein>
    <submittedName>
        <fullName evidence="1">Uncharacterized protein</fullName>
    </submittedName>
</protein>
<comment type="caution">
    <text evidence="1">The sequence shown here is derived from an EMBL/GenBank/DDBJ whole genome shotgun (WGS) entry which is preliminary data.</text>
</comment>
<dbReference type="Proteomes" id="UP000190210">
    <property type="component" value="Unassembled WGS sequence"/>
</dbReference>